<dbReference type="PROSITE" id="PS00107">
    <property type="entry name" value="PROTEIN_KINASE_ATP"/>
    <property type="match status" value="1"/>
</dbReference>
<dbReference type="SUPFAM" id="SSF56112">
    <property type="entry name" value="Protein kinase-like (PK-like)"/>
    <property type="match status" value="1"/>
</dbReference>
<dbReference type="InterPro" id="IPR000225">
    <property type="entry name" value="Armadillo"/>
</dbReference>
<feature type="domain" description="Protein kinase" evidence="8">
    <location>
        <begin position="549"/>
        <end position="847"/>
    </location>
</feature>
<evidence type="ECO:0000256" key="5">
    <source>
        <dbReference type="ARBA" id="ARBA00022840"/>
    </source>
</evidence>
<keyword evidence="10" id="KW-1185">Reference proteome</keyword>
<dbReference type="Gene3D" id="1.10.510.10">
    <property type="entry name" value="Transferase(Phosphotransferase) domain 1"/>
    <property type="match status" value="1"/>
</dbReference>
<dbReference type="Ensembl" id="ENSOTST00005146021.1">
    <property type="protein sequence ID" value="ENSOTSP00005136970.1"/>
    <property type="gene ID" value="ENSOTSG00005016788.2"/>
</dbReference>
<evidence type="ECO:0000256" key="6">
    <source>
        <dbReference type="PROSITE-ProRule" id="PRU10141"/>
    </source>
</evidence>
<organism evidence="9 10">
    <name type="scientific">Oncorhynchus tshawytscha</name>
    <name type="common">Chinook salmon</name>
    <name type="synonym">Salmo tshawytscha</name>
    <dbReference type="NCBI Taxonomy" id="74940"/>
    <lineage>
        <taxon>Eukaryota</taxon>
        <taxon>Metazoa</taxon>
        <taxon>Chordata</taxon>
        <taxon>Craniata</taxon>
        <taxon>Vertebrata</taxon>
        <taxon>Euteleostomi</taxon>
        <taxon>Actinopterygii</taxon>
        <taxon>Neopterygii</taxon>
        <taxon>Teleostei</taxon>
        <taxon>Protacanthopterygii</taxon>
        <taxon>Salmoniformes</taxon>
        <taxon>Salmonidae</taxon>
        <taxon>Salmoninae</taxon>
        <taxon>Oncorhynchus</taxon>
    </lineage>
</organism>
<dbReference type="GO" id="GO:0004674">
    <property type="term" value="F:protein serine/threonine kinase activity"/>
    <property type="evidence" value="ECO:0007669"/>
    <property type="project" value="TreeGrafter"/>
</dbReference>
<dbReference type="InterPro" id="IPR011989">
    <property type="entry name" value="ARM-like"/>
</dbReference>
<gene>
    <name evidence="9" type="primary">NEK10</name>
</gene>
<dbReference type="SUPFAM" id="SSF48371">
    <property type="entry name" value="ARM repeat"/>
    <property type="match status" value="1"/>
</dbReference>
<reference evidence="9" key="2">
    <citation type="submission" date="2025-08" db="UniProtKB">
        <authorList>
            <consortium name="Ensembl"/>
        </authorList>
    </citation>
    <scope>IDENTIFICATION</scope>
</reference>
<proteinExistence type="inferred from homology"/>
<keyword evidence="2" id="KW-0808">Transferase</keyword>
<feature type="compositionally biased region" description="Polar residues" evidence="7">
    <location>
        <begin position="909"/>
        <end position="923"/>
    </location>
</feature>
<dbReference type="SMART" id="SM00185">
    <property type="entry name" value="ARM"/>
    <property type="match status" value="3"/>
</dbReference>
<dbReference type="PROSITE" id="PS00109">
    <property type="entry name" value="PROTEIN_KINASE_TYR"/>
    <property type="match status" value="1"/>
</dbReference>
<dbReference type="GO" id="GO:0005524">
    <property type="term" value="F:ATP binding"/>
    <property type="evidence" value="ECO:0007669"/>
    <property type="project" value="UniProtKB-UniRule"/>
</dbReference>
<dbReference type="Pfam" id="PF00069">
    <property type="entry name" value="Pkinase"/>
    <property type="match status" value="1"/>
</dbReference>
<evidence type="ECO:0000313" key="10">
    <source>
        <dbReference type="Proteomes" id="UP000694402"/>
    </source>
</evidence>
<dbReference type="InterPro" id="IPR000719">
    <property type="entry name" value="Prot_kinase_dom"/>
</dbReference>
<comment type="similarity">
    <text evidence="1">Belongs to the protein kinase superfamily. NEK Ser/Thr protein kinase family. NIMA subfamily.</text>
</comment>
<dbReference type="FunFam" id="1.25.10.10:FF:000612">
    <property type="entry name" value="Serine/threonine-protein kinase Nek10"/>
    <property type="match status" value="1"/>
</dbReference>
<feature type="binding site" evidence="6">
    <location>
        <position position="578"/>
    </location>
    <ligand>
        <name>ATP</name>
        <dbReference type="ChEBI" id="CHEBI:30616"/>
    </ligand>
</feature>
<accession>A0AAZ3R975</accession>
<dbReference type="Gene3D" id="1.25.10.10">
    <property type="entry name" value="Leucine-rich Repeat Variant"/>
    <property type="match status" value="1"/>
</dbReference>
<evidence type="ECO:0000256" key="4">
    <source>
        <dbReference type="ARBA" id="ARBA00022777"/>
    </source>
</evidence>
<protein>
    <recommendedName>
        <fullName evidence="8">Protein kinase domain-containing protein</fullName>
    </recommendedName>
</protein>
<keyword evidence="4" id="KW-0418">Kinase</keyword>
<dbReference type="InterPro" id="IPR016024">
    <property type="entry name" value="ARM-type_fold"/>
</dbReference>
<dbReference type="PANTHER" id="PTHR43671:SF92">
    <property type="entry name" value="SERINE_THREONINE-PROTEIN KINASE NEK10"/>
    <property type="match status" value="1"/>
</dbReference>
<evidence type="ECO:0000256" key="3">
    <source>
        <dbReference type="ARBA" id="ARBA00022741"/>
    </source>
</evidence>
<feature type="region of interest" description="Disordered" evidence="7">
    <location>
        <begin position="884"/>
        <end position="942"/>
    </location>
</feature>
<dbReference type="InterPro" id="IPR017441">
    <property type="entry name" value="Protein_kinase_ATP_BS"/>
</dbReference>
<dbReference type="Proteomes" id="UP000694402">
    <property type="component" value="Unassembled WGS sequence"/>
</dbReference>
<dbReference type="PANTHER" id="PTHR43671">
    <property type="entry name" value="SERINE/THREONINE-PROTEIN KINASE NEK"/>
    <property type="match status" value="1"/>
</dbReference>
<dbReference type="PROSITE" id="PS50011">
    <property type="entry name" value="PROTEIN_KINASE_DOM"/>
    <property type="match status" value="1"/>
</dbReference>
<dbReference type="InterPro" id="IPR008266">
    <property type="entry name" value="Tyr_kinase_AS"/>
</dbReference>
<dbReference type="AlphaFoldDB" id="A0AAZ3R975"/>
<dbReference type="FunFam" id="3.30.200.20:FF:000339">
    <property type="entry name" value="serine/threonine-protein kinase Nek10"/>
    <property type="match status" value="1"/>
</dbReference>
<feature type="compositionally biased region" description="Basic and acidic residues" evidence="7">
    <location>
        <begin position="885"/>
        <end position="898"/>
    </location>
</feature>
<reference evidence="9" key="3">
    <citation type="submission" date="2025-09" db="UniProtKB">
        <authorList>
            <consortium name="Ensembl"/>
        </authorList>
    </citation>
    <scope>IDENTIFICATION</scope>
</reference>
<sequence length="1130" mass="128162">MILNALLYCVNYRKLYLSYDPWKQKGIYIMPNPVKKVRRADKLLQKLKGPDNKESHDLRKLLSLLETNAHRHQVAVLSQSCKVCNSGGRSQTILQLNTASNNRSQIHITSEDHELEKFSATYRNQHCFNSHPQHKLFLEILTSLVKNRLCSDWVDHAPPESVLRVLICLRLLVREPLYQRVFHQLQGVDLLARYMELVCSSYLGCGEQTFAMEKLVTMTYMLQKLSAVEDQRQWVIESGAHKTLVKLLSTRDSSVLLGALLALTSLAESSECKKKIGELSIVENLLVILQDYDLLSKRMSAELLRLLSPVRQVREQVRECEGLPVLLSLLHGEHLKLLWSVVWVLVQLCEEPDTSAEIRTWGGVQQLLHILDSERAYVSDRSSIEALCSANAAGRIQRQHVSEELSPQEDVDDTMSLQSACCAALTELVLDDTTAHQVVQENGVYVIAILILPQSFRNGPKAISLQCYAFRTLRFLFSMECNRHLFKRLFPTDLFELFIDVGHYVRDITVYEALQAKVSLYTQEELDSLRENIETVDQNRPPLRVINGYSILDHLGTGAFGSVFKVRKQSGQNLLALKEVNLHNPAFGKDKKSRDSNVEKIVSELTIIKEQMTHPNVVKYYKTFLKGDRLYIVMELIEGVPLWDHFNSLKEKEQQFTEERLWNIFIQMCLALRYLHKEKRIVHRDLTPNNVMLGERDKVTISQSITVVLFMLYFSLLIASSTKTRGTPDFGLAKQKQENSKLTSVVGTILYSCPEIVKSEPYGEKADVWASGCILYQMATLRPPFYSSNMLSLATKIVEAVYEPVEEGIFSERVTDMIKCCLTTDADLRPDIVEVSSKISDIMMRFMDSLHTSQNALERRAERDRKRAQKYFLESHRCRVSCCHSSKDQEKTSTRTDSDESMVPYFSLGHSSNQSKKIPSQDNGSDKDLDPSHTNISTVSGYKDAGPIKSSVSASVVDEPNLAGGEFAVPKPKPRPVSAGICVSQRKVRQIDDPVQRLLVQLHKIIYITQLPPALQHSVKRRAIERFKKSLFHYESSPYNLKVELNKLLQGSPELMESGSASSDWWSLVQSFGGDHLGAAKQAGLGDMENGDLKEGISYEQMQAIIEEVLEENGYYNAMRIDQGATGTNK</sequence>
<reference evidence="10" key="1">
    <citation type="journal article" date="2018" name="PLoS ONE">
        <title>Chinook salmon (Oncorhynchus tshawytscha) genome and transcriptome.</title>
        <authorList>
            <person name="Christensen K.A."/>
            <person name="Leong J.S."/>
            <person name="Sakhrani D."/>
            <person name="Biagi C.A."/>
            <person name="Minkley D.R."/>
            <person name="Withler R.E."/>
            <person name="Rondeau E.B."/>
            <person name="Koop B.F."/>
            <person name="Devlin R.H."/>
        </authorList>
    </citation>
    <scope>NUCLEOTIDE SEQUENCE [LARGE SCALE GENOMIC DNA]</scope>
</reference>
<dbReference type="GO" id="GO:1902749">
    <property type="term" value="P:regulation of cell cycle G2/M phase transition"/>
    <property type="evidence" value="ECO:0007669"/>
    <property type="project" value="TreeGrafter"/>
</dbReference>
<dbReference type="Pfam" id="PF00514">
    <property type="entry name" value="Arm"/>
    <property type="match status" value="1"/>
</dbReference>
<dbReference type="Gene3D" id="3.30.200.20">
    <property type="entry name" value="Phosphorylase Kinase, domain 1"/>
    <property type="match status" value="1"/>
</dbReference>
<keyword evidence="3 6" id="KW-0547">Nucleotide-binding</keyword>
<evidence type="ECO:0000256" key="1">
    <source>
        <dbReference type="ARBA" id="ARBA00010886"/>
    </source>
</evidence>
<dbReference type="GeneTree" id="ENSGT00940000161037"/>
<dbReference type="InterPro" id="IPR011009">
    <property type="entry name" value="Kinase-like_dom_sf"/>
</dbReference>
<evidence type="ECO:0000259" key="8">
    <source>
        <dbReference type="PROSITE" id="PS50011"/>
    </source>
</evidence>
<dbReference type="InterPro" id="IPR050660">
    <property type="entry name" value="NEK_Ser/Thr_kinase"/>
</dbReference>
<keyword evidence="5 6" id="KW-0067">ATP-binding</keyword>
<evidence type="ECO:0000256" key="7">
    <source>
        <dbReference type="SAM" id="MobiDB-lite"/>
    </source>
</evidence>
<name>A0AAZ3R975_ONCTS</name>
<evidence type="ECO:0000313" key="9">
    <source>
        <dbReference type="Ensembl" id="ENSOTSP00005136970.1"/>
    </source>
</evidence>
<evidence type="ECO:0000256" key="2">
    <source>
        <dbReference type="ARBA" id="ARBA00022679"/>
    </source>
</evidence>